<keyword evidence="1" id="KW-0812">Transmembrane</keyword>
<dbReference type="InterPro" id="IPR005543">
    <property type="entry name" value="PASTA_dom"/>
</dbReference>
<keyword evidence="1" id="KW-1133">Transmembrane helix</keyword>
<protein>
    <submittedName>
        <fullName evidence="3">PASTA domain-containing protein</fullName>
    </submittedName>
</protein>
<dbReference type="Proteomes" id="UP001163821">
    <property type="component" value="Unassembled WGS sequence"/>
</dbReference>
<reference evidence="3" key="1">
    <citation type="submission" date="2022-10" db="EMBL/GenBank/DDBJ databases">
        <title>Gaoshiqiia sediminis gen. nov., sp. nov., isolated from coastal sediment.</title>
        <authorList>
            <person name="Yu W.X."/>
            <person name="Mu D.S."/>
            <person name="Du J.Z."/>
            <person name="Liang Y.Q."/>
        </authorList>
    </citation>
    <scope>NUCLEOTIDE SEQUENCE</scope>
    <source>
        <strain evidence="3">A06</strain>
    </source>
</reference>
<dbReference type="AlphaFoldDB" id="A0AA41YEY4"/>
<dbReference type="RefSeq" id="WP_282593388.1">
    <property type="nucleotide sequence ID" value="NZ_JAPAAF010000052.1"/>
</dbReference>
<sequence length="275" mass="29665">MSFKAYLTSKVFLKNLLLAIGITVVVLLITMWGIRLYTNHGESFAVPDFSGMELEQAEQLAAGRNLNYQVVDSLYVANVNPGAVIDQVPVSGFLVKEGRTVFLTICAKNPEQVAMPKLTDISFRQAVNIMQGAGLNVGEVTYVFSEYPNLVLSQQLEGKDIATGALVGKGSAIDLVIGKSGSGEKTVVPNLVGVTLEQAKSELGTLFLQVGAVIYDGTVATGQDSLQAKIWQQRPEAATTGEIDLGTSIDLWLTLDDTKFTPETEDTEEPENELF</sequence>
<dbReference type="Pfam" id="PF03793">
    <property type="entry name" value="PASTA"/>
    <property type="match status" value="1"/>
</dbReference>
<evidence type="ECO:0000259" key="2">
    <source>
        <dbReference type="PROSITE" id="PS51178"/>
    </source>
</evidence>
<dbReference type="Gene3D" id="3.30.10.20">
    <property type="match status" value="3"/>
</dbReference>
<feature type="domain" description="PASTA" evidence="2">
    <location>
        <begin position="109"/>
        <end position="179"/>
    </location>
</feature>
<accession>A0AA41YEY4</accession>
<dbReference type="CDD" id="cd06577">
    <property type="entry name" value="PASTA_pknB"/>
    <property type="match status" value="3"/>
</dbReference>
<dbReference type="EMBL" id="JAPAAF010000052">
    <property type="protein sequence ID" value="MCW0484797.1"/>
    <property type="molecule type" value="Genomic_DNA"/>
</dbReference>
<dbReference type="SUPFAM" id="SSF54184">
    <property type="entry name" value="Penicillin-binding protein 2x (pbp-2x), c-terminal domain"/>
    <property type="match status" value="1"/>
</dbReference>
<evidence type="ECO:0000313" key="4">
    <source>
        <dbReference type="Proteomes" id="UP001163821"/>
    </source>
</evidence>
<feature type="transmembrane region" description="Helical" evidence="1">
    <location>
        <begin position="12"/>
        <end position="34"/>
    </location>
</feature>
<organism evidence="3 4">
    <name type="scientific">Gaoshiqia sediminis</name>
    <dbReference type="NCBI Taxonomy" id="2986998"/>
    <lineage>
        <taxon>Bacteria</taxon>
        <taxon>Pseudomonadati</taxon>
        <taxon>Bacteroidota</taxon>
        <taxon>Bacteroidia</taxon>
        <taxon>Marinilabiliales</taxon>
        <taxon>Prolixibacteraceae</taxon>
        <taxon>Gaoshiqia</taxon>
    </lineage>
</organism>
<evidence type="ECO:0000313" key="3">
    <source>
        <dbReference type="EMBL" id="MCW0484797.1"/>
    </source>
</evidence>
<name>A0AA41YEY4_9BACT</name>
<feature type="domain" description="PASTA" evidence="2">
    <location>
        <begin position="41"/>
        <end position="107"/>
    </location>
</feature>
<evidence type="ECO:0000256" key="1">
    <source>
        <dbReference type="SAM" id="Phobius"/>
    </source>
</evidence>
<proteinExistence type="predicted"/>
<dbReference type="SMART" id="SM00740">
    <property type="entry name" value="PASTA"/>
    <property type="match status" value="2"/>
</dbReference>
<keyword evidence="4" id="KW-1185">Reference proteome</keyword>
<gene>
    <name evidence="3" type="ORF">N2K84_18845</name>
</gene>
<dbReference type="PROSITE" id="PS51178">
    <property type="entry name" value="PASTA"/>
    <property type="match status" value="3"/>
</dbReference>
<keyword evidence="1" id="KW-0472">Membrane</keyword>
<feature type="domain" description="PASTA" evidence="2">
    <location>
        <begin position="182"/>
        <end position="255"/>
    </location>
</feature>
<comment type="caution">
    <text evidence="3">The sequence shown here is derived from an EMBL/GenBank/DDBJ whole genome shotgun (WGS) entry which is preliminary data.</text>
</comment>